<evidence type="ECO:0008006" key="3">
    <source>
        <dbReference type="Google" id="ProtNLM"/>
    </source>
</evidence>
<comment type="caution">
    <text evidence="1">The sequence shown here is derived from an EMBL/GenBank/DDBJ whole genome shotgun (WGS) entry which is preliminary data.</text>
</comment>
<dbReference type="PANTHER" id="PTHR22901">
    <property type="entry name" value="SIALATE O-ACETYLESTERASE"/>
    <property type="match status" value="1"/>
</dbReference>
<gene>
    <name evidence="1" type="ORF">FSP39_022767</name>
</gene>
<dbReference type="Gene3D" id="3.40.50.1110">
    <property type="entry name" value="SGNH hydrolase"/>
    <property type="match status" value="1"/>
</dbReference>
<dbReference type="PANTHER" id="PTHR22901:SF0">
    <property type="entry name" value="SIALATE O-ACETYLESTERASE"/>
    <property type="match status" value="1"/>
</dbReference>
<protein>
    <recommendedName>
        <fullName evidence="3">Sialate O-acetylesterase domain-containing protein</fullName>
    </recommendedName>
</protein>
<evidence type="ECO:0000313" key="1">
    <source>
        <dbReference type="EMBL" id="KAK3098754.1"/>
    </source>
</evidence>
<proteinExistence type="predicted"/>
<dbReference type="GO" id="GO:0005975">
    <property type="term" value="P:carbohydrate metabolic process"/>
    <property type="evidence" value="ECO:0007669"/>
    <property type="project" value="TreeGrafter"/>
</dbReference>
<evidence type="ECO:0000313" key="2">
    <source>
        <dbReference type="Proteomes" id="UP001186944"/>
    </source>
</evidence>
<dbReference type="GO" id="GO:0001681">
    <property type="term" value="F:sialate O-acetylesterase activity"/>
    <property type="evidence" value="ECO:0007669"/>
    <property type="project" value="InterPro"/>
</dbReference>
<dbReference type="InterPro" id="IPR039329">
    <property type="entry name" value="SIAE"/>
</dbReference>
<sequence length="224" mass="24893">MQTNEKYFSESSPKFSLSKYYQDHMVLQRGFKTSVWGKSSAVGDHVNLLLDGSVVATGIVGNDNVWQMVFKPPNNPGPHVLTASSSLGNVTINDVLFGDVWMCSGQSNMEYMTLGLQNATEEYKDAVNYPNIRLFKLDHAAAATPLQELTKVAQVWNKASEGTIKFFSAVCWLYGKYLSQHLNRPIGLVESVMGDAPIRSWSSSDALLKCPTLTGKRYETINQR</sequence>
<organism evidence="1 2">
    <name type="scientific">Pinctada imbricata</name>
    <name type="common">Atlantic pearl-oyster</name>
    <name type="synonym">Pinctada martensii</name>
    <dbReference type="NCBI Taxonomy" id="66713"/>
    <lineage>
        <taxon>Eukaryota</taxon>
        <taxon>Metazoa</taxon>
        <taxon>Spiralia</taxon>
        <taxon>Lophotrochozoa</taxon>
        <taxon>Mollusca</taxon>
        <taxon>Bivalvia</taxon>
        <taxon>Autobranchia</taxon>
        <taxon>Pteriomorphia</taxon>
        <taxon>Pterioida</taxon>
        <taxon>Pterioidea</taxon>
        <taxon>Pteriidae</taxon>
        <taxon>Pinctada</taxon>
    </lineage>
</organism>
<name>A0AA88YCI6_PINIB</name>
<dbReference type="Proteomes" id="UP001186944">
    <property type="component" value="Unassembled WGS sequence"/>
</dbReference>
<accession>A0AA88YCI6</accession>
<dbReference type="SUPFAM" id="SSF52266">
    <property type="entry name" value="SGNH hydrolase"/>
    <property type="match status" value="1"/>
</dbReference>
<keyword evidence="2" id="KW-1185">Reference proteome</keyword>
<dbReference type="InterPro" id="IPR036514">
    <property type="entry name" value="SGNH_hydro_sf"/>
</dbReference>
<dbReference type="AlphaFoldDB" id="A0AA88YCI6"/>
<dbReference type="EMBL" id="VSWD01000007">
    <property type="protein sequence ID" value="KAK3098754.1"/>
    <property type="molecule type" value="Genomic_DNA"/>
</dbReference>
<reference evidence="1" key="1">
    <citation type="submission" date="2019-08" db="EMBL/GenBank/DDBJ databases">
        <title>The improved chromosome-level genome for the pearl oyster Pinctada fucata martensii using PacBio sequencing and Hi-C.</title>
        <authorList>
            <person name="Zheng Z."/>
        </authorList>
    </citation>
    <scope>NUCLEOTIDE SEQUENCE</scope>
    <source>
        <strain evidence="1">ZZ-2019</strain>
        <tissue evidence="1">Adductor muscle</tissue>
    </source>
</reference>